<dbReference type="Proteomes" id="UP000604825">
    <property type="component" value="Unassembled WGS sequence"/>
</dbReference>
<sequence>MTATSRAPRRPRIRPRGPPPAPTPIRTARGVRSAAADERVLAEFLEASLRVPDLSLPPRRKRFNFPPAPAPESDGISSRALVSGDADAALRAVTAAAESGAFRLTGAIDAREVRDAVEAASGAVFAAPEEVKRGLGRWLVRRRDGAPGEEFFWFRPMSADEDRAMDAAFPGSTYRAFREKMDTLASKMEDVAKVIIRVLSDNVKTPKASAQFREAPSILYLTLYSSNMSRTCWNEFDSTTAPNSHALSIHLCGHDRRICLRNLGGSTFSSLTAGCMLVTIGKQIQEWSNGQFKTSVGDVLFEMTDEPGPFISVELMYCPDDLQSSRIDRPKIVSFRDQILIALMLLSFFYLFWC</sequence>
<feature type="region of interest" description="Disordered" evidence="1">
    <location>
        <begin position="1"/>
        <end position="32"/>
    </location>
</feature>
<evidence type="ECO:0000256" key="1">
    <source>
        <dbReference type="SAM" id="MobiDB-lite"/>
    </source>
</evidence>
<organism evidence="2 3">
    <name type="scientific">Miscanthus lutarioriparius</name>
    <dbReference type="NCBI Taxonomy" id="422564"/>
    <lineage>
        <taxon>Eukaryota</taxon>
        <taxon>Viridiplantae</taxon>
        <taxon>Streptophyta</taxon>
        <taxon>Embryophyta</taxon>
        <taxon>Tracheophyta</taxon>
        <taxon>Spermatophyta</taxon>
        <taxon>Magnoliopsida</taxon>
        <taxon>Liliopsida</taxon>
        <taxon>Poales</taxon>
        <taxon>Poaceae</taxon>
        <taxon>PACMAD clade</taxon>
        <taxon>Panicoideae</taxon>
        <taxon>Andropogonodae</taxon>
        <taxon>Andropogoneae</taxon>
        <taxon>Saccharinae</taxon>
        <taxon>Miscanthus</taxon>
    </lineage>
</organism>
<keyword evidence="3" id="KW-1185">Reference proteome</keyword>
<reference evidence="2" key="1">
    <citation type="submission" date="2020-10" db="EMBL/GenBank/DDBJ databases">
        <authorList>
            <person name="Han B."/>
            <person name="Lu T."/>
            <person name="Zhao Q."/>
            <person name="Huang X."/>
            <person name="Zhao Y."/>
        </authorList>
    </citation>
    <scope>NUCLEOTIDE SEQUENCE</scope>
</reference>
<comment type="caution">
    <text evidence="2">The sequence shown here is derived from an EMBL/GenBank/DDBJ whole genome shotgun (WGS) entry which is preliminary data.</text>
</comment>
<dbReference type="PANTHER" id="PTHR34945:SF4">
    <property type="entry name" value="2-OXOGLUTARATE (2OG) AND FE(II)-DEPENDENT OXYGENASE SUPERFAMILY PROTEIN"/>
    <property type="match status" value="1"/>
</dbReference>
<gene>
    <name evidence="2" type="ORF">NCGR_LOCUS19918</name>
</gene>
<dbReference type="InterPro" id="IPR027443">
    <property type="entry name" value="IPNS-like_sf"/>
</dbReference>
<name>A0A811NSE8_9POAL</name>
<dbReference type="AlphaFoldDB" id="A0A811NSE8"/>
<protein>
    <submittedName>
        <fullName evidence="2">Uncharacterized protein</fullName>
    </submittedName>
</protein>
<dbReference type="PANTHER" id="PTHR34945">
    <property type="entry name" value="2-OXOGLUTARATE (2OG) AND FE(II)-DEPENDENT OXYGENASE SUPERFAMILY PROTEIN"/>
    <property type="match status" value="1"/>
</dbReference>
<dbReference type="OrthoDB" id="1523082at2759"/>
<dbReference type="Gene3D" id="2.60.120.330">
    <property type="entry name" value="B-lactam Antibiotic, Isopenicillin N Synthase, Chain"/>
    <property type="match status" value="1"/>
</dbReference>
<feature type="region of interest" description="Disordered" evidence="1">
    <location>
        <begin position="58"/>
        <end position="77"/>
    </location>
</feature>
<evidence type="ECO:0000313" key="2">
    <source>
        <dbReference type="EMBL" id="CAD6229316.1"/>
    </source>
</evidence>
<proteinExistence type="predicted"/>
<accession>A0A811NSE8</accession>
<dbReference type="SUPFAM" id="SSF51197">
    <property type="entry name" value="Clavaminate synthase-like"/>
    <property type="match status" value="1"/>
</dbReference>
<evidence type="ECO:0000313" key="3">
    <source>
        <dbReference type="Proteomes" id="UP000604825"/>
    </source>
</evidence>
<dbReference type="EMBL" id="CAJGYO010000005">
    <property type="protein sequence ID" value="CAD6229316.1"/>
    <property type="molecule type" value="Genomic_DNA"/>
</dbReference>